<dbReference type="STRING" id="36842.SAMN02194393_01775"/>
<sequence length="67" mass="7190">MLKRLKNPGTIITLVSLVVLILVTNGVEVDSERVMTTVKAVCSIGVVLGILNNPDTSGLDLPFVKRK</sequence>
<dbReference type="RefSeq" id="WP_244282039.1">
    <property type="nucleotide sequence ID" value="NZ_FUZT01000004.1"/>
</dbReference>
<proteinExistence type="predicted"/>
<protein>
    <submittedName>
        <fullName evidence="1">Uncharacterized membrane protein</fullName>
    </submittedName>
</protein>
<evidence type="ECO:0000313" key="1">
    <source>
        <dbReference type="EMBL" id="SKC62686.1"/>
    </source>
</evidence>
<dbReference type="AlphaFoldDB" id="A0A1T5KG51"/>
<gene>
    <name evidence="1" type="ORF">SAMN02194393_01775</name>
</gene>
<organism evidence="1 2">
    <name type="scientific">Maledivibacter halophilus</name>
    <dbReference type="NCBI Taxonomy" id="36842"/>
    <lineage>
        <taxon>Bacteria</taxon>
        <taxon>Bacillati</taxon>
        <taxon>Bacillota</taxon>
        <taxon>Clostridia</taxon>
        <taxon>Peptostreptococcales</taxon>
        <taxon>Caminicellaceae</taxon>
        <taxon>Maledivibacter</taxon>
    </lineage>
</organism>
<dbReference type="Proteomes" id="UP000190285">
    <property type="component" value="Unassembled WGS sequence"/>
</dbReference>
<reference evidence="1 2" key="1">
    <citation type="submission" date="2017-02" db="EMBL/GenBank/DDBJ databases">
        <authorList>
            <person name="Peterson S.W."/>
        </authorList>
    </citation>
    <scope>NUCLEOTIDE SEQUENCE [LARGE SCALE GENOMIC DNA]</scope>
    <source>
        <strain evidence="1 2">M1</strain>
    </source>
</reference>
<name>A0A1T5KG51_9FIRM</name>
<keyword evidence="2" id="KW-1185">Reference proteome</keyword>
<evidence type="ECO:0000313" key="2">
    <source>
        <dbReference type="Proteomes" id="UP000190285"/>
    </source>
</evidence>
<dbReference type="EMBL" id="FUZT01000004">
    <property type="protein sequence ID" value="SKC62686.1"/>
    <property type="molecule type" value="Genomic_DNA"/>
</dbReference>
<accession>A0A1T5KG51</accession>